<sequence>MTADIDEPERAARAAHLKERIYLTFAALAVVITLSTHGHVTAGDAAKTLIVTVLGTLLAVFTADLVSHLVVHGRLFTGPELRHAVSSSFGALSTVALPFIFLGFAGLDVWHTDTALRASAIALVASLVVIGWVAVRRIPLTWFQRLIALGAEAALGLAVIGLQVLAHG</sequence>
<dbReference type="AlphaFoldDB" id="A0A0F0LA16"/>
<evidence type="ECO:0000313" key="2">
    <source>
        <dbReference type="EMBL" id="KJL29120.1"/>
    </source>
</evidence>
<name>A0A0F0LA16_9MICO</name>
<accession>A0A0F0LA16</accession>
<dbReference type="Proteomes" id="UP000033640">
    <property type="component" value="Unassembled WGS sequence"/>
</dbReference>
<organism evidence="2 3">
    <name type="scientific">Microbacterium oxydans</name>
    <dbReference type="NCBI Taxonomy" id="82380"/>
    <lineage>
        <taxon>Bacteria</taxon>
        <taxon>Bacillati</taxon>
        <taxon>Actinomycetota</taxon>
        <taxon>Actinomycetes</taxon>
        <taxon>Micrococcales</taxon>
        <taxon>Microbacteriaceae</taxon>
        <taxon>Microbacterium</taxon>
    </lineage>
</organism>
<feature type="transmembrane region" description="Helical" evidence="1">
    <location>
        <begin position="83"/>
        <end position="104"/>
    </location>
</feature>
<proteinExistence type="predicted"/>
<comment type="caution">
    <text evidence="2">The sequence shown here is derived from an EMBL/GenBank/DDBJ whole genome shotgun (WGS) entry which is preliminary data.</text>
</comment>
<feature type="transmembrane region" description="Helical" evidence="1">
    <location>
        <begin position="116"/>
        <end position="135"/>
    </location>
</feature>
<gene>
    <name evidence="2" type="ORF">RS83_01745</name>
</gene>
<keyword evidence="1" id="KW-1133">Transmembrane helix</keyword>
<protein>
    <recommendedName>
        <fullName evidence="4">VIT family protein</fullName>
    </recommendedName>
</protein>
<keyword evidence="1" id="KW-0812">Transmembrane</keyword>
<dbReference type="OrthoDB" id="4775109at2"/>
<keyword evidence="1" id="KW-0472">Membrane</keyword>
<feature type="transmembrane region" description="Helical" evidence="1">
    <location>
        <begin position="147"/>
        <end position="166"/>
    </location>
</feature>
<evidence type="ECO:0000313" key="3">
    <source>
        <dbReference type="Proteomes" id="UP000033640"/>
    </source>
</evidence>
<reference evidence="2 3" key="1">
    <citation type="submission" date="2015-02" db="EMBL/GenBank/DDBJ databases">
        <title>Draft genome sequences of ten Microbacterium spp. with emphasis on heavy metal contaminated environments.</title>
        <authorList>
            <person name="Corretto E."/>
        </authorList>
    </citation>
    <scope>NUCLEOTIDE SEQUENCE [LARGE SCALE GENOMIC DNA]</scope>
    <source>
        <strain evidence="2 3">BEL4b</strain>
    </source>
</reference>
<feature type="transmembrane region" description="Helical" evidence="1">
    <location>
        <begin position="48"/>
        <end position="71"/>
    </location>
</feature>
<evidence type="ECO:0000256" key="1">
    <source>
        <dbReference type="SAM" id="Phobius"/>
    </source>
</evidence>
<dbReference type="RefSeq" id="WP_045279127.1">
    <property type="nucleotide sequence ID" value="NZ_CAKKLT010000035.1"/>
</dbReference>
<feature type="transmembrane region" description="Helical" evidence="1">
    <location>
        <begin position="21"/>
        <end position="42"/>
    </location>
</feature>
<evidence type="ECO:0008006" key="4">
    <source>
        <dbReference type="Google" id="ProtNLM"/>
    </source>
</evidence>
<dbReference type="EMBL" id="JYIW01000024">
    <property type="protein sequence ID" value="KJL29120.1"/>
    <property type="molecule type" value="Genomic_DNA"/>
</dbReference>
<dbReference type="PATRIC" id="fig|82380.11.peg.1782"/>